<protein>
    <recommendedName>
        <fullName evidence="1">BTB domain-containing protein</fullName>
    </recommendedName>
</protein>
<keyword evidence="3" id="KW-1185">Reference proteome</keyword>
<sequence length="218" mass="23737">MKQGHEDCIRTSYLQQILHVLSGFTTAKRKKVVIDEAALQRWEGIRNKVATHNVTFDTADGPVTAHDVVLMVASPVLAAMLESSMTEGTSKRIQVEDSSAAAVSLFLDMVYMSATASELDYKTVLGALDISHRWEVLSVVIIFEDMLEDMITGSSFAEIAECAVLKGLDGLQKACIKFAGTNKAVKALVKQRKLHPAVMKLLGASSPPEPSAKKLRTF</sequence>
<comment type="caution">
    <text evidence="2">The sequence shown here is derived from an EMBL/GenBank/DDBJ whole genome shotgun (WGS) entry which is preliminary data.</text>
</comment>
<dbReference type="InterPro" id="IPR000210">
    <property type="entry name" value="BTB/POZ_dom"/>
</dbReference>
<dbReference type="SUPFAM" id="SSF54695">
    <property type="entry name" value="POZ domain"/>
    <property type="match status" value="1"/>
</dbReference>
<dbReference type="InterPro" id="IPR044714">
    <property type="entry name" value="AtSIBP1-like"/>
</dbReference>
<reference evidence="2" key="1">
    <citation type="submission" date="2021-02" db="EMBL/GenBank/DDBJ databases">
        <authorList>
            <person name="Dougan E. K."/>
            <person name="Rhodes N."/>
            <person name="Thang M."/>
            <person name="Chan C."/>
        </authorList>
    </citation>
    <scope>NUCLEOTIDE SEQUENCE</scope>
</reference>
<evidence type="ECO:0000313" key="3">
    <source>
        <dbReference type="Proteomes" id="UP000649617"/>
    </source>
</evidence>
<dbReference type="PANTHER" id="PTHR46672:SF8">
    <property type="entry name" value="BTB DOMAIN-CONTAINING PROTEIN"/>
    <property type="match status" value="1"/>
</dbReference>
<dbReference type="AlphaFoldDB" id="A0A812M5Y0"/>
<accession>A0A812M5Y0</accession>
<gene>
    <name evidence="2" type="ORF">SPIL2461_LOCUS5328</name>
</gene>
<organism evidence="2 3">
    <name type="scientific">Symbiodinium pilosum</name>
    <name type="common">Dinoflagellate</name>
    <dbReference type="NCBI Taxonomy" id="2952"/>
    <lineage>
        <taxon>Eukaryota</taxon>
        <taxon>Sar</taxon>
        <taxon>Alveolata</taxon>
        <taxon>Dinophyceae</taxon>
        <taxon>Suessiales</taxon>
        <taxon>Symbiodiniaceae</taxon>
        <taxon>Symbiodinium</taxon>
    </lineage>
</organism>
<dbReference type="Gene3D" id="3.30.710.10">
    <property type="entry name" value="Potassium Channel Kv1.1, Chain A"/>
    <property type="match status" value="1"/>
</dbReference>
<dbReference type="OrthoDB" id="420024at2759"/>
<evidence type="ECO:0000259" key="1">
    <source>
        <dbReference type="PROSITE" id="PS50097"/>
    </source>
</evidence>
<dbReference type="Proteomes" id="UP000649617">
    <property type="component" value="Unassembled WGS sequence"/>
</dbReference>
<dbReference type="InterPro" id="IPR011333">
    <property type="entry name" value="SKP1/BTB/POZ_sf"/>
</dbReference>
<dbReference type="EMBL" id="CAJNIZ010007465">
    <property type="protein sequence ID" value="CAE7258250.1"/>
    <property type="molecule type" value="Genomic_DNA"/>
</dbReference>
<dbReference type="PROSITE" id="PS50097">
    <property type="entry name" value="BTB"/>
    <property type="match status" value="1"/>
</dbReference>
<feature type="domain" description="BTB" evidence="1">
    <location>
        <begin position="52"/>
        <end position="111"/>
    </location>
</feature>
<proteinExistence type="predicted"/>
<dbReference type="CDD" id="cd18186">
    <property type="entry name" value="BTB_POZ_ZBTB_KLHL-like"/>
    <property type="match status" value="1"/>
</dbReference>
<dbReference type="SMART" id="SM00225">
    <property type="entry name" value="BTB"/>
    <property type="match status" value="1"/>
</dbReference>
<dbReference type="Pfam" id="PF00651">
    <property type="entry name" value="BTB"/>
    <property type="match status" value="1"/>
</dbReference>
<dbReference type="PANTHER" id="PTHR46672">
    <property type="entry name" value="OS08G0495500 PROTEIN-RELATED"/>
    <property type="match status" value="1"/>
</dbReference>
<name>A0A812M5Y0_SYMPI</name>
<evidence type="ECO:0000313" key="2">
    <source>
        <dbReference type="EMBL" id="CAE7258250.1"/>
    </source>
</evidence>